<dbReference type="PROSITE" id="PS50112">
    <property type="entry name" value="PAS"/>
    <property type="match status" value="1"/>
</dbReference>
<protein>
    <submittedName>
        <fullName evidence="4">RsbR, positive regulator of sigma-B</fullName>
    </submittedName>
</protein>
<dbReference type="Proteomes" id="UP000031599">
    <property type="component" value="Unassembled WGS sequence"/>
</dbReference>
<accession>A0A0C1ZFA9</accession>
<dbReference type="SMART" id="SM00091">
    <property type="entry name" value="PAS"/>
    <property type="match status" value="1"/>
</dbReference>
<feature type="domain" description="STAS" evidence="3">
    <location>
        <begin position="154"/>
        <end position="265"/>
    </location>
</feature>
<dbReference type="InterPro" id="IPR013656">
    <property type="entry name" value="PAS_4"/>
</dbReference>
<dbReference type="SUPFAM" id="SSF52091">
    <property type="entry name" value="SpoIIaa-like"/>
    <property type="match status" value="1"/>
</dbReference>
<organism evidence="4 5">
    <name type="scientific">Enhygromyxa salina</name>
    <dbReference type="NCBI Taxonomy" id="215803"/>
    <lineage>
        <taxon>Bacteria</taxon>
        <taxon>Pseudomonadati</taxon>
        <taxon>Myxococcota</taxon>
        <taxon>Polyangia</taxon>
        <taxon>Nannocystales</taxon>
        <taxon>Nannocystaceae</taxon>
        <taxon>Enhygromyxa</taxon>
    </lineage>
</organism>
<dbReference type="CDD" id="cd07041">
    <property type="entry name" value="STAS_RsbR_RsbS_like"/>
    <property type="match status" value="1"/>
</dbReference>
<dbReference type="InterPro" id="IPR000014">
    <property type="entry name" value="PAS"/>
</dbReference>
<comment type="caution">
    <text evidence="4">The sequence shown here is derived from an EMBL/GenBank/DDBJ whole genome shotgun (WGS) entry which is preliminary data.</text>
</comment>
<evidence type="ECO:0000313" key="4">
    <source>
        <dbReference type="EMBL" id="KIG16339.1"/>
    </source>
</evidence>
<evidence type="ECO:0000313" key="5">
    <source>
        <dbReference type="Proteomes" id="UP000031599"/>
    </source>
</evidence>
<dbReference type="Pfam" id="PF01740">
    <property type="entry name" value="STAS"/>
    <property type="match status" value="1"/>
</dbReference>
<dbReference type="PANTHER" id="PTHR33745">
    <property type="entry name" value="RSBT ANTAGONIST PROTEIN RSBS-RELATED"/>
    <property type="match status" value="1"/>
</dbReference>
<evidence type="ECO:0000259" key="3">
    <source>
        <dbReference type="PROSITE" id="PS50801"/>
    </source>
</evidence>
<proteinExistence type="predicted"/>
<reference evidence="4 5" key="1">
    <citation type="submission" date="2014-12" db="EMBL/GenBank/DDBJ databases">
        <title>Genome assembly of Enhygromyxa salina DSM 15201.</title>
        <authorList>
            <person name="Sharma G."/>
            <person name="Subramanian S."/>
        </authorList>
    </citation>
    <scope>NUCLEOTIDE SEQUENCE [LARGE SCALE GENOMIC DNA]</scope>
    <source>
        <strain evidence="4 5">DSM 15201</strain>
    </source>
</reference>
<dbReference type="PROSITE" id="PS50113">
    <property type="entry name" value="PAC"/>
    <property type="match status" value="1"/>
</dbReference>
<gene>
    <name evidence="4" type="ORF">DB30_04506</name>
</gene>
<dbReference type="Pfam" id="PF08448">
    <property type="entry name" value="PAS_4"/>
    <property type="match status" value="1"/>
</dbReference>
<dbReference type="InterPro" id="IPR051932">
    <property type="entry name" value="Bact_StressResp_Reg"/>
</dbReference>
<dbReference type="Gene3D" id="3.30.750.24">
    <property type="entry name" value="STAS domain"/>
    <property type="match status" value="1"/>
</dbReference>
<dbReference type="InterPro" id="IPR035965">
    <property type="entry name" value="PAS-like_dom_sf"/>
</dbReference>
<feature type="domain" description="PAC" evidence="2">
    <location>
        <begin position="79"/>
        <end position="131"/>
    </location>
</feature>
<dbReference type="InterPro" id="IPR000700">
    <property type="entry name" value="PAS-assoc_C"/>
</dbReference>
<dbReference type="AlphaFoldDB" id="A0A0C1ZFA9"/>
<dbReference type="Gene3D" id="3.30.450.20">
    <property type="entry name" value="PAS domain"/>
    <property type="match status" value="1"/>
</dbReference>
<evidence type="ECO:0000259" key="2">
    <source>
        <dbReference type="PROSITE" id="PS50113"/>
    </source>
</evidence>
<dbReference type="PROSITE" id="PS50801">
    <property type="entry name" value="STAS"/>
    <property type="match status" value="1"/>
</dbReference>
<dbReference type="InterPro" id="IPR002645">
    <property type="entry name" value="STAS_dom"/>
</dbReference>
<sequence length="274" mass="30292">MQPPPPSEFLQLVLDNMDDPIFVKDRQHRWTAFNDAFCTLLGRERAEIIGKGDPDFFPPDQVEVFWAHDDQLFASGESNESEETLTDEHGVVHTLWTRKYPVRDQTGEIVGLVGIISDITSLRERLDRIHMLEQTAAQRQIHIDAQQQLIDTMEVPVIAVWEGILLVPLVGELSPRRANLVLERLLDAITSAAARVVFLDVSGVPRVDETSASVLVRAVTAARLLGVQTEIVGVGPMIAHTLVQHGIDLGGVNTHGTLRDGLRVALARLGVMAR</sequence>
<feature type="domain" description="PAS" evidence="1">
    <location>
        <begin position="6"/>
        <end position="63"/>
    </location>
</feature>
<dbReference type="CDD" id="cd00130">
    <property type="entry name" value="PAS"/>
    <property type="match status" value="1"/>
</dbReference>
<dbReference type="NCBIfam" id="TIGR00229">
    <property type="entry name" value="sensory_box"/>
    <property type="match status" value="1"/>
</dbReference>
<dbReference type="InterPro" id="IPR036513">
    <property type="entry name" value="STAS_dom_sf"/>
</dbReference>
<evidence type="ECO:0000259" key="1">
    <source>
        <dbReference type="PROSITE" id="PS50112"/>
    </source>
</evidence>
<dbReference type="EMBL" id="JMCC02000039">
    <property type="protein sequence ID" value="KIG16339.1"/>
    <property type="molecule type" value="Genomic_DNA"/>
</dbReference>
<name>A0A0C1ZFA9_9BACT</name>
<dbReference type="SUPFAM" id="SSF55785">
    <property type="entry name" value="PYP-like sensor domain (PAS domain)"/>
    <property type="match status" value="1"/>
</dbReference>